<dbReference type="Gene3D" id="2.120.10.80">
    <property type="entry name" value="Kelch-type beta propeller"/>
    <property type="match status" value="1"/>
</dbReference>
<proteinExistence type="predicted"/>
<keyword evidence="6" id="KW-1185">Reference proteome</keyword>
<organism evidence="5 6">
    <name type="scientific">Conidiobolus coronatus (strain ATCC 28846 / CBS 209.66 / NRRL 28638)</name>
    <name type="common">Delacroixia coronata</name>
    <dbReference type="NCBI Taxonomy" id="796925"/>
    <lineage>
        <taxon>Eukaryota</taxon>
        <taxon>Fungi</taxon>
        <taxon>Fungi incertae sedis</taxon>
        <taxon>Zoopagomycota</taxon>
        <taxon>Entomophthoromycotina</taxon>
        <taxon>Entomophthoromycetes</taxon>
        <taxon>Entomophthorales</taxon>
        <taxon>Ancylistaceae</taxon>
        <taxon>Conidiobolus</taxon>
    </lineage>
</organism>
<name>A0A137P106_CONC2</name>
<evidence type="ECO:0000256" key="2">
    <source>
        <dbReference type="ARBA" id="ARBA00022737"/>
    </source>
</evidence>
<dbReference type="AlphaFoldDB" id="A0A137P106"/>
<keyword evidence="2" id="KW-0677">Repeat</keyword>
<dbReference type="OrthoDB" id="10251809at2759"/>
<evidence type="ECO:0000256" key="4">
    <source>
        <dbReference type="SAM" id="Phobius"/>
    </source>
</evidence>
<gene>
    <name evidence="5" type="ORF">CONCODRAFT_9084</name>
</gene>
<protein>
    <recommendedName>
        <fullName evidence="7">Galactose oxidase</fullName>
    </recommendedName>
</protein>
<reference evidence="5 6" key="1">
    <citation type="journal article" date="2015" name="Genome Biol. Evol.">
        <title>Phylogenomic analyses indicate that early fungi evolved digesting cell walls of algal ancestors of land plants.</title>
        <authorList>
            <person name="Chang Y."/>
            <person name="Wang S."/>
            <person name="Sekimoto S."/>
            <person name="Aerts A.L."/>
            <person name="Choi C."/>
            <person name="Clum A."/>
            <person name="LaButti K.M."/>
            <person name="Lindquist E.A."/>
            <person name="Yee Ngan C."/>
            <person name="Ohm R.A."/>
            <person name="Salamov A.A."/>
            <person name="Grigoriev I.V."/>
            <person name="Spatafora J.W."/>
            <person name="Berbee M.L."/>
        </authorList>
    </citation>
    <scope>NUCLEOTIDE SEQUENCE [LARGE SCALE GENOMIC DNA]</scope>
    <source>
        <strain evidence="5 6">NRRL 28638</strain>
    </source>
</reference>
<sequence>MPLVRPSALLSQDTLVAVTNSSVPGDPNPIVFFRLNNQTDTHNMSMGDHLTVKNHQMQAYNQPLLLDYINEANHGYIVKGLGMGSNTDFKYNNWIGELDFNTWGYDPYPKKISSAPQNFPQSGFSATVIPKRPKEGRDSIVYIFGGFIKSGAEFKLTNSLLSYNFNSGEWKDYSQSSELSNIPNLAYHTALSVDNRYLVILGGLNSKDNSTYQNLQKMLIFDTKEDKWLPLNVKGNSQCSQKPIVGHTAVEYRGKVIVYGGIDSIDSASSAYSDFCILNPIAWEWNDDKLLDSAGNKYSTGIAWHTSLITNNHMIVLYGSSQNPSSPIMTIDLNTNQVTEAIIFKGSFNLNDGNESKPNTGLLAGVWTLAAVLICLFIGGFYYFIVKKRLRQRSNQNNNNGFGQDNKSRKLFGSFRKNSNHNGDNYNGDTAIWSDDLRTTGSFMTLKNPDTNDNLNEKDEKDEKNDLKTMERLSKFFLEGDTIDEELLMHDEPKFIDLEVGYNMKNETVSSNSTNVDQITSEDTFVTKWKLVGDKVN</sequence>
<keyword evidence="4" id="KW-1133">Transmembrane helix</keyword>
<evidence type="ECO:0000256" key="3">
    <source>
        <dbReference type="SAM" id="MobiDB-lite"/>
    </source>
</evidence>
<keyword evidence="4" id="KW-0812">Transmembrane</keyword>
<dbReference type="PANTHER" id="PTHR46093">
    <property type="entry name" value="ACYL-COA-BINDING DOMAIN-CONTAINING PROTEIN 5"/>
    <property type="match status" value="1"/>
</dbReference>
<feature type="region of interest" description="Disordered" evidence="3">
    <location>
        <begin position="444"/>
        <end position="463"/>
    </location>
</feature>
<dbReference type="SUPFAM" id="SSF117281">
    <property type="entry name" value="Kelch motif"/>
    <property type="match status" value="1"/>
</dbReference>
<dbReference type="Pfam" id="PF24681">
    <property type="entry name" value="Kelch_KLHDC2_KLHL20_DRC7"/>
    <property type="match status" value="1"/>
</dbReference>
<evidence type="ECO:0000256" key="1">
    <source>
        <dbReference type="ARBA" id="ARBA00022441"/>
    </source>
</evidence>
<dbReference type="PANTHER" id="PTHR46093:SF18">
    <property type="entry name" value="FIBRONECTIN TYPE-III DOMAIN-CONTAINING PROTEIN"/>
    <property type="match status" value="1"/>
</dbReference>
<evidence type="ECO:0008006" key="7">
    <source>
        <dbReference type="Google" id="ProtNLM"/>
    </source>
</evidence>
<keyword evidence="4" id="KW-0472">Membrane</keyword>
<feature type="transmembrane region" description="Helical" evidence="4">
    <location>
        <begin position="362"/>
        <end position="385"/>
    </location>
</feature>
<evidence type="ECO:0000313" key="5">
    <source>
        <dbReference type="EMBL" id="KXN68638.1"/>
    </source>
</evidence>
<dbReference type="Proteomes" id="UP000070444">
    <property type="component" value="Unassembled WGS sequence"/>
</dbReference>
<keyword evidence="1" id="KW-0880">Kelch repeat</keyword>
<accession>A0A137P106</accession>
<evidence type="ECO:0000313" key="6">
    <source>
        <dbReference type="Proteomes" id="UP000070444"/>
    </source>
</evidence>
<dbReference type="InterPro" id="IPR015915">
    <property type="entry name" value="Kelch-typ_b-propeller"/>
</dbReference>
<dbReference type="EMBL" id="KQ964567">
    <property type="protein sequence ID" value="KXN68638.1"/>
    <property type="molecule type" value="Genomic_DNA"/>
</dbReference>